<dbReference type="Proteomes" id="UP000317550">
    <property type="component" value="Chromosome"/>
</dbReference>
<evidence type="ECO:0000313" key="1">
    <source>
        <dbReference type="EMBL" id="QDQ25191.1"/>
    </source>
</evidence>
<organism evidence="1 2">
    <name type="scientific">Chitinimonas arctica</name>
    <dbReference type="NCBI Taxonomy" id="2594795"/>
    <lineage>
        <taxon>Bacteria</taxon>
        <taxon>Pseudomonadati</taxon>
        <taxon>Pseudomonadota</taxon>
        <taxon>Betaproteobacteria</taxon>
        <taxon>Neisseriales</taxon>
        <taxon>Chitinibacteraceae</taxon>
        <taxon>Chitinimonas</taxon>
    </lineage>
</organism>
<accession>A0A516SAL1</accession>
<dbReference type="AlphaFoldDB" id="A0A516SAL1"/>
<sequence length="65" mass="7512">MERSLIGQLLLQLDQALQPVERVPLLFDGTFENAFPAGTMRLPISDFRQPGHDYRDLRRNNEKAD</sequence>
<keyword evidence="2" id="KW-1185">Reference proteome</keyword>
<evidence type="ECO:0000313" key="2">
    <source>
        <dbReference type="Proteomes" id="UP000317550"/>
    </source>
</evidence>
<name>A0A516SAL1_9NEIS</name>
<dbReference type="KEGG" id="cari:FNU76_01820"/>
<reference evidence="2" key="1">
    <citation type="submission" date="2019-07" db="EMBL/GenBank/DDBJ databases">
        <title>Chitinimonas sp. nov., isolated from Ny-Alesund, arctica soil.</title>
        <authorList>
            <person name="Xu Q."/>
            <person name="Peng F."/>
        </authorList>
    </citation>
    <scope>NUCLEOTIDE SEQUENCE [LARGE SCALE GENOMIC DNA]</scope>
    <source>
        <strain evidence="2">R3-44</strain>
    </source>
</reference>
<gene>
    <name evidence="1" type="ORF">FNU76_01820</name>
</gene>
<proteinExistence type="predicted"/>
<dbReference type="EMBL" id="CP041730">
    <property type="protein sequence ID" value="QDQ25191.1"/>
    <property type="molecule type" value="Genomic_DNA"/>
</dbReference>
<protein>
    <submittedName>
        <fullName evidence="1">Uncharacterized protein</fullName>
    </submittedName>
</protein>
<dbReference type="RefSeq" id="WP_143856116.1">
    <property type="nucleotide sequence ID" value="NZ_CP041730.1"/>
</dbReference>